<dbReference type="GO" id="GO:0050661">
    <property type="term" value="F:NADP binding"/>
    <property type="evidence" value="ECO:0007669"/>
    <property type="project" value="InterPro"/>
</dbReference>
<dbReference type="GO" id="GO:0008883">
    <property type="term" value="F:glutamyl-tRNA reductase activity"/>
    <property type="evidence" value="ECO:0007669"/>
    <property type="project" value="UniProtKB-UniRule"/>
</dbReference>
<evidence type="ECO:0000259" key="15">
    <source>
        <dbReference type="Pfam" id="PF01488"/>
    </source>
</evidence>
<dbReference type="PANTHER" id="PTHR43013:SF1">
    <property type="entry name" value="GLUTAMYL-TRNA REDUCTASE"/>
    <property type="match status" value="1"/>
</dbReference>
<dbReference type="RefSeq" id="WP_072625395.1">
    <property type="nucleotide sequence ID" value="NZ_CP013290.1"/>
</dbReference>
<dbReference type="SUPFAM" id="SSF69075">
    <property type="entry name" value="Glutamyl tRNA-reductase dimerization domain"/>
    <property type="match status" value="1"/>
</dbReference>
<dbReference type="Pfam" id="PF05201">
    <property type="entry name" value="GlutR_N"/>
    <property type="match status" value="1"/>
</dbReference>
<dbReference type="InterPro" id="IPR000343">
    <property type="entry name" value="4pyrrol_synth_GluRdtase"/>
</dbReference>
<dbReference type="EMBL" id="CP013290">
    <property type="protein sequence ID" value="APH02242.1"/>
    <property type="molecule type" value="Genomic_DNA"/>
</dbReference>
<accession>A0A1L3MIT5</accession>
<dbReference type="FunFam" id="3.30.460.30:FF:000001">
    <property type="entry name" value="Glutamyl-tRNA reductase"/>
    <property type="match status" value="1"/>
</dbReference>
<evidence type="ECO:0000256" key="1">
    <source>
        <dbReference type="ARBA" id="ARBA00005059"/>
    </source>
</evidence>
<organism evidence="17 19">
    <name type="scientific">Janibacter indicus</name>
    <dbReference type="NCBI Taxonomy" id="857417"/>
    <lineage>
        <taxon>Bacteria</taxon>
        <taxon>Bacillati</taxon>
        <taxon>Actinomycetota</taxon>
        <taxon>Actinomycetes</taxon>
        <taxon>Micrococcales</taxon>
        <taxon>Intrasporangiaceae</taxon>
        <taxon>Janibacter</taxon>
    </lineage>
</organism>
<dbReference type="KEGG" id="jte:ASJ30_12460"/>
<evidence type="ECO:0000256" key="4">
    <source>
        <dbReference type="ARBA" id="ARBA00022857"/>
    </source>
</evidence>
<evidence type="ECO:0000256" key="9">
    <source>
        <dbReference type="PIRSR" id="PIRSR000445-1"/>
    </source>
</evidence>
<evidence type="ECO:0000313" key="20">
    <source>
        <dbReference type="Proteomes" id="UP000593998"/>
    </source>
</evidence>
<feature type="binding site" evidence="8 10">
    <location>
        <position position="120"/>
    </location>
    <ligand>
        <name>substrate</name>
    </ligand>
</feature>
<feature type="domain" description="Quinate/shikimate 5-dehydrogenase/glutamyl-tRNA reductase" evidence="15">
    <location>
        <begin position="172"/>
        <end position="299"/>
    </location>
</feature>
<feature type="binding site" evidence="8 10">
    <location>
        <begin position="114"/>
        <end position="116"/>
    </location>
    <ligand>
        <name>substrate</name>
    </ligand>
</feature>
<evidence type="ECO:0000256" key="8">
    <source>
        <dbReference type="HAMAP-Rule" id="MF_00087"/>
    </source>
</evidence>
<feature type="binding site" evidence="8 10">
    <location>
        <begin position="49"/>
        <end position="52"/>
    </location>
    <ligand>
        <name>substrate</name>
    </ligand>
</feature>
<evidence type="ECO:0000313" key="18">
    <source>
        <dbReference type="EMBL" id="QOK22180.1"/>
    </source>
</evidence>
<dbReference type="InterPro" id="IPR018214">
    <property type="entry name" value="GluRdtase_CS"/>
</dbReference>
<dbReference type="PIRSF" id="PIRSF000445">
    <property type="entry name" value="4pyrrol_synth_GluRdtase"/>
    <property type="match status" value="1"/>
</dbReference>
<keyword evidence="4 8" id="KW-0521">NADP</keyword>
<evidence type="ECO:0000256" key="2">
    <source>
        <dbReference type="ARBA" id="ARBA00005916"/>
    </source>
</evidence>
<feature type="active site" description="Nucleophile" evidence="8 9">
    <location>
        <position position="50"/>
    </location>
</feature>
<dbReference type="InterPro" id="IPR036291">
    <property type="entry name" value="NAD(P)-bd_dom_sf"/>
</dbReference>
<keyword evidence="6 8" id="KW-0627">Porphyrin biosynthesis</keyword>
<evidence type="ECO:0000256" key="12">
    <source>
        <dbReference type="PIRSR" id="PIRSR000445-4"/>
    </source>
</evidence>
<evidence type="ECO:0000259" key="16">
    <source>
        <dbReference type="Pfam" id="PF05201"/>
    </source>
</evidence>
<dbReference type="InterPro" id="IPR006151">
    <property type="entry name" value="Shikm_DH/Glu-tRNA_Rdtase"/>
</dbReference>
<feature type="binding site" evidence="8 11">
    <location>
        <begin position="189"/>
        <end position="194"/>
    </location>
    <ligand>
        <name>NADP(+)</name>
        <dbReference type="ChEBI" id="CHEBI:58349"/>
    </ligand>
</feature>
<protein>
    <recommendedName>
        <fullName evidence="3 8">Glutamyl-tRNA reductase</fullName>
        <shortName evidence="8">GluTR</shortName>
        <ecNumber evidence="3 8">1.2.1.70</ecNumber>
    </recommendedName>
</protein>
<dbReference type="NCBIfam" id="TIGR01035">
    <property type="entry name" value="hemA"/>
    <property type="match status" value="1"/>
</dbReference>
<dbReference type="HAMAP" id="MF_00087">
    <property type="entry name" value="Glu_tRNA_reductase"/>
    <property type="match status" value="1"/>
</dbReference>
<dbReference type="InterPro" id="IPR036343">
    <property type="entry name" value="GluRdtase_N_sf"/>
</dbReference>
<comment type="domain">
    <text evidence="8">Possesses an unusual extended V-shaped dimeric structure with each monomer consisting of three distinct domains arranged along a curved 'spinal' alpha-helix. The N-terminal catalytic domain specifically recognizes the glutamate moiety of the substrate. The second domain is the NADPH-binding domain, and the third C-terminal domain is responsible for dimerization.</text>
</comment>
<evidence type="ECO:0000256" key="3">
    <source>
        <dbReference type="ARBA" id="ARBA00012970"/>
    </source>
</evidence>
<comment type="function">
    <text evidence="8">Catalyzes the NADPH-dependent reduction of glutamyl-tRNA(Glu) to glutamate 1-semialdehyde (GSA).</text>
</comment>
<evidence type="ECO:0000256" key="11">
    <source>
        <dbReference type="PIRSR" id="PIRSR000445-3"/>
    </source>
</evidence>
<dbReference type="Pfam" id="PF00745">
    <property type="entry name" value="GlutR_dimer"/>
    <property type="match status" value="1"/>
</dbReference>
<evidence type="ECO:0000256" key="13">
    <source>
        <dbReference type="RuleBase" id="RU000584"/>
    </source>
</evidence>
<dbReference type="EMBL" id="CP062789">
    <property type="protein sequence ID" value="QOK22180.1"/>
    <property type="molecule type" value="Genomic_DNA"/>
</dbReference>
<dbReference type="InterPro" id="IPR036453">
    <property type="entry name" value="GluRdtase_dimer_dom_sf"/>
</dbReference>
<feature type="domain" description="Glutamyl-tRNA reductase N-terminal" evidence="16">
    <location>
        <begin position="7"/>
        <end position="156"/>
    </location>
</feature>
<name>A0A1L3MIT5_9MICO</name>
<dbReference type="EC" id="1.2.1.70" evidence="3 8"/>
<dbReference type="NCBIfam" id="NF000744">
    <property type="entry name" value="PRK00045.1-3"/>
    <property type="match status" value="1"/>
</dbReference>
<dbReference type="AlphaFoldDB" id="A0A1L3MIT5"/>
<dbReference type="InterPro" id="IPR015895">
    <property type="entry name" value="4pyrrol_synth_GluRdtase_N"/>
</dbReference>
<evidence type="ECO:0000256" key="10">
    <source>
        <dbReference type="PIRSR" id="PIRSR000445-2"/>
    </source>
</evidence>
<dbReference type="Gene3D" id="3.40.50.720">
    <property type="entry name" value="NAD(P)-binding Rossmann-like Domain"/>
    <property type="match status" value="1"/>
</dbReference>
<evidence type="ECO:0000313" key="17">
    <source>
        <dbReference type="EMBL" id="APH02242.1"/>
    </source>
</evidence>
<dbReference type="Pfam" id="PF01488">
    <property type="entry name" value="Shikimate_DH"/>
    <property type="match status" value="1"/>
</dbReference>
<comment type="pathway">
    <text evidence="1 8 13">Porphyrin-containing compound metabolism; protoporphyrin-IX biosynthesis; 5-aminolevulinate from L-glutamyl-tRNA(Glu): step 1/2.</text>
</comment>
<keyword evidence="5 8" id="KW-0560">Oxidoreductase</keyword>
<dbReference type="Proteomes" id="UP000593998">
    <property type="component" value="Chromosome"/>
</dbReference>
<comment type="similarity">
    <text evidence="2 8 13">Belongs to the glutamyl-tRNA reductase family.</text>
</comment>
<feature type="binding site" evidence="8 10">
    <location>
        <position position="109"/>
    </location>
    <ligand>
        <name>substrate</name>
    </ligand>
</feature>
<evidence type="ECO:0000313" key="19">
    <source>
        <dbReference type="Proteomes" id="UP000182938"/>
    </source>
</evidence>
<dbReference type="UniPathway" id="UPA00251">
    <property type="reaction ID" value="UER00316"/>
</dbReference>
<evidence type="ECO:0000256" key="6">
    <source>
        <dbReference type="ARBA" id="ARBA00023244"/>
    </source>
</evidence>
<dbReference type="CDD" id="cd05213">
    <property type="entry name" value="NAD_bind_Glutamyl_tRNA_reduct"/>
    <property type="match status" value="1"/>
</dbReference>
<proteinExistence type="inferred from homology"/>
<dbReference type="InterPro" id="IPR015896">
    <property type="entry name" value="4pyrrol_synth_GluRdtase_dimer"/>
</dbReference>
<feature type="site" description="Important for activity" evidence="8 12">
    <location>
        <position position="99"/>
    </location>
</feature>
<reference evidence="18 20" key="2">
    <citation type="submission" date="2020-10" db="EMBL/GenBank/DDBJ databases">
        <title>Janibacter indicus TT2 genome sequence.</title>
        <authorList>
            <person name="Lee K."/>
            <person name="Ganzorig M."/>
        </authorList>
    </citation>
    <scope>NUCLEOTIDE SEQUENCE [LARGE SCALE GENOMIC DNA]</scope>
    <source>
        <strain evidence="18 20">TT2</strain>
    </source>
</reference>
<dbReference type="SUPFAM" id="SSF69742">
    <property type="entry name" value="Glutamyl tRNA-reductase catalytic, N-terminal domain"/>
    <property type="match status" value="1"/>
</dbReference>
<sequence length="424" mass="44198">MSLLAFGLNHRRAPISVLERAALDEASLAQILAAASDSPDISEHVVVATCNRTEIYAEVSGFHGAVADLTEAFTSSTGITHDDLKAHLDLHYGDAAVAHVFNVAAGLDSMAVGESQILGQLRAALARGQSDGHVGSSLNSLVQQALRTGKQVHSETGIDEVSRSLVGAGLDAAEQHVGPLADAHVLVVGAGAMSALAATSAVRRGAERLTVVNRTHERGVALAERLEGTARPLDELAEALADADVVISCTGSTGLAITLADVADAQVARGGRRQAFVDLALPHDIGQEVADLTGVVRLGLAELGELLGSSGTVPEVEQARSLVGDAVTRHLGARAASQAAPTVRALRAAAQQVVGRELGRLDQRTPDMSAEHRAEVERAVHRIVDKLLHQPTVRAKELAVDGRLGEYEDALRQLFDLHADGGVL</sequence>
<dbReference type="GO" id="GO:0019353">
    <property type="term" value="P:protoporphyrinogen IX biosynthetic process from glutamate"/>
    <property type="evidence" value="ECO:0007669"/>
    <property type="project" value="TreeGrafter"/>
</dbReference>
<feature type="domain" description="Tetrapyrrole biosynthesis glutamyl-tRNA reductase dimerisation" evidence="14">
    <location>
        <begin position="318"/>
        <end position="417"/>
    </location>
</feature>
<keyword evidence="19" id="KW-1185">Reference proteome</keyword>
<comment type="catalytic activity">
    <reaction evidence="7 8 13">
        <text>(S)-4-amino-5-oxopentanoate + tRNA(Glu) + NADP(+) = L-glutamyl-tRNA(Glu) + NADPH + H(+)</text>
        <dbReference type="Rhea" id="RHEA:12344"/>
        <dbReference type="Rhea" id="RHEA-COMP:9663"/>
        <dbReference type="Rhea" id="RHEA-COMP:9680"/>
        <dbReference type="ChEBI" id="CHEBI:15378"/>
        <dbReference type="ChEBI" id="CHEBI:57501"/>
        <dbReference type="ChEBI" id="CHEBI:57783"/>
        <dbReference type="ChEBI" id="CHEBI:58349"/>
        <dbReference type="ChEBI" id="CHEBI:78442"/>
        <dbReference type="ChEBI" id="CHEBI:78520"/>
        <dbReference type="EC" id="1.2.1.70"/>
    </reaction>
</comment>
<comment type="subunit">
    <text evidence="8">Homodimer.</text>
</comment>
<evidence type="ECO:0000256" key="7">
    <source>
        <dbReference type="ARBA" id="ARBA00047464"/>
    </source>
</evidence>
<evidence type="ECO:0000259" key="14">
    <source>
        <dbReference type="Pfam" id="PF00745"/>
    </source>
</evidence>
<dbReference type="SUPFAM" id="SSF51735">
    <property type="entry name" value="NAD(P)-binding Rossmann-fold domains"/>
    <property type="match status" value="1"/>
</dbReference>
<comment type="miscellaneous">
    <text evidence="8">During catalysis, the active site Cys acts as a nucleophile attacking the alpha-carbonyl group of tRNA-bound glutamate with the formation of a thioester intermediate between enzyme and glutamate, and the concomitant release of tRNA(Glu). The thioester intermediate is finally reduced by direct hydride transfer from NADPH, to form the product GSA.</text>
</comment>
<dbReference type="PROSITE" id="PS00747">
    <property type="entry name" value="GLUTR"/>
    <property type="match status" value="1"/>
</dbReference>
<dbReference type="PANTHER" id="PTHR43013">
    <property type="entry name" value="GLUTAMYL-TRNA REDUCTASE"/>
    <property type="match status" value="1"/>
</dbReference>
<reference evidence="17 19" key="1">
    <citation type="submission" date="2015-11" db="EMBL/GenBank/DDBJ databases">
        <authorList>
            <person name="Zhang Y."/>
            <person name="Guo Z."/>
        </authorList>
    </citation>
    <scope>NUCLEOTIDE SEQUENCE [LARGE SCALE GENOMIC DNA]</scope>
    <source>
        <strain evidence="17 19">YFY001</strain>
    </source>
</reference>
<evidence type="ECO:0000256" key="5">
    <source>
        <dbReference type="ARBA" id="ARBA00023002"/>
    </source>
</evidence>
<gene>
    <name evidence="8" type="primary">hemA</name>
    <name evidence="17" type="ORF">ASJ30_12460</name>
    <name evidence="18" type="ORF">IGS73_13915</name>
</gene>
<dbReference type="Gene3D" id="3.30.460.30">
    <property type="entry name" value="Glutamyl-tRNA reductase, N-terminal domain"/>
    <property type="match status" value="1"/>
</dbReference>
<dbReference type="Proteomes" id="UP000182938">
    <property type="component" value="Chromosome"/>
</dbReference>